<name>A0A2T9YT58_9FUNG</name>
<keyword evidence="2" id="KW-1185">Reference proteome</keyword>
<protein>
    <submittedName>
        <fullName evidence="1">Uncharacterized protein</fullName>
    </submittedName>
</protein>
<proteinExistence type="predicted"/>
<dbReference type="Proteomes" id="UP000245609">
    <property type="component" value="Unassembled WGS sequence"/>
</dbReference>
<reference evidence="1 2" key="1">
    <citation type="journal article" date="2018" name="MBio">
        <title>Comparative Genomics Reveals the Core Gene Toolbox for the Fungus-Insect Symbiosis.</title>
        <authorList>
            <person name="Wang Y."/>
            <person name="Stata M."/>
            <person name="Wang W."/>
            <person name="Stajich J.E."/>
            <person name="White M.M."/>
            <person name="Moncalvo J.M."/>
        </authorList>
    </citation>
    <scope>NUCLEOTIDE SEQUENCE [LARGE SCALE GENOMIC DNA]</scope>
    <source>
        <strain evidence="1 2">SC-DP-2</strain>
    </source>
</reference>
<gene>
    <name evidence="1" type="ORF">BB560_005855</name>
</gene>
<evidence type="ECO:0000313" key="1">
    <source>
        <dbReference type="EMBL" id="PVU95511.1"/>
    </source>
</evidence>
<dbReference type="EMBL" id="MBFS01002556">
    <property type="protein sequence ID" value="PVU95511.1"/>
    <property type="molecule type" value="Genomic_DNA"/>
</dbReference>
<comment type="caution">
    <text evidence="1">The sequence shown here is derived from an EMBL/GenBank/DDBJ whole genome shotgun (WGS) entry which is preliminary data.</text>
</comment>
<organism evidence="1 2">
    <name type="scientific">Smittium megazygosporum</name>
    <dbReference type="NCBI Taxonomy" id="133381"/>
    <lineage>
        <taxon>Eukaryota</taxon>
        <taxon>Fungi</taxon>
        <taxon>Fungi incertae sedis</taxon>
        <taxon>Zoopagomycota</taxon>
        <taxon>Kickxellomycotina</taxon>
        <taxon>Harpellomycetes</taxon>
        <taxon>Harpellales</taxon>
        <taxon>Legeriomycetaceae</taxon>
        <taxon>Smittium</taxon>
    </lineage>
</organism>
<accession>A0A2T9YT58</accession>
<evidence type="ECO:0000313" key="2">
    <source>
        <dbReference type="Proteomes" id="UP000245609"/>
    </source>
</evidence>
<sequence>MDLIEEPLNNYISRTFSRRSHRPLNILISNAIFEIPLFLDFIIKHTIMGLYVSGINTVEDVLNTRSAEAGVETLDENETTEQFPTAYSHLDKPPSRAYMYFRTPEDRNTASKETSNIGNVNLGTVINTKKSKLLLMIREFKSRNQHDKIGLSFSINSQPTRGLTSGNLNDLVSPFPKRITKSELLQSRNISPGILDIKLRRLEKVSVIGATDDIQ</sequence>
<dbReference type="AlphaFoldDB" id="A0A2T9YT58"/>